<reference evidence="2" key="1">
    <citation type="submission" date="2018-11" db="EMBL/GenBank/DDBJ databases">
        <authorList>
            <consortium name="Pathogen Informatics"/>
        </authorList>
    </citation>
    <scope>NUCLEOTIDE SEQUENCE</scope>
</reference>
<dbReference type="PANTHER" id="PTHR10201:SF323">
    <property type="entry name" value="MATRIX METALLOPROTEINASE-21"/>
    <property type="match status" value="1"/>
</dbReference>
<evidence type="ECO:0000313" key="2">
    <source>
        <dbReference type="EMBL" id="VEL23819.1"/>
    </source>
</evidence>
<sequence length="224" mass="25301">MLFNHLYAVLHAGRARGILHIQRLLYRYGYLDSRQDAYNPIDEPLHILSSPRRPELVDPAMLTPPAEYRRALTTFQLRYGLPSTGRLDAATTYLLTAPRCGNPDTPLPGVRAQYRSAFWPRPRPEEAKALRLGTGGVRLSSRSAPDFVQVEEARGLVSVGNNSACSSLPDQTNFPHRFCSVRLLSIYQNHHFQIHSFSEWILICSISSGFLRSIPIFIGLMLIR</sequence>
<keyword evidence="1" id="KW-0378">Hydrolase</keyword>
<dbReference type="AlphaFoldDB" id="A0A3S5CNP0"/>
<comment type="caution">
    <text evidence="2">The sequence shown here is derived from an EMBL/GenBank/DDBJ whole genome shotgun (WGS) entry which is preliminary data.</text>
</comment>
<accession>A0A3S5CNP0</accession>
<dbReference type="Proteomes" id="UP000784294">
    <property type="component" value="Unassembled WGS sequence"/>
</dbReference>
<dbReference type="OrthoDB" id="5837068at2759"/>
<proteinExistence type="predicted"/>
<dbReference type="Gene3D" id="1.10.101.10">
    <property type="entry name" value="PGBD-like superfamily/PGBD"/>
    <property type="match status" value="1"/>
</dbReference>
<dbReference type="SUPFAM" id="SSF47090">
    <property type="entry name" value="PGBD-like"/>
    <property type="match status" value="1"/>
</dbReference>
<evidence type="ECO:0008006" key="4">
    <source>
        <dbReference type="Google" id="ProtNLM"/>
    </source>
</evidence>
<organism evidence="2 3">
    <name type="scientific">Protopolystoma xenopodis</name>
    <dbReference type="NCBI Taxonomy" id="117903"/>
    <lineage>
        <taxon>Eukaryota</taxon>
        <taxon>Metazoa</taxon>
        <taxon>Spiralia</taxon>
        <taxon>Lophotrochozoa</taxon>
        <taxon>Platyhelminthes</taxon>
        <taxon>Monogenea</taxon>
        <taxon>Polyopisthocotylea</taxon>
        <taxon>Polystomatidea</taxon>
        <taxon>Polystomatidae</taxon>
        <taxon>Protopolystoma</taxon>
    </lineage>
</organism>
<protein>
    <recommendedName>
        <fullName evidence="4">Peptidoglycan binding-like domain-containing protein</fullName>
    </recommendedName>
</protein>
<keyword evidence="1" id="KW-0645">Protease</keyword>
<dbReference type="InterPro" id="IPR036365">
    <property type="entry name" value="PGBD-like_sf"/>
</dbReference>
<gene>
    <name evidence="2" type="ORF">PXEA_LOCUS17259</name>
</gene>
<evidence type="ECO:0000313" key="3">
    <source>
        <dbReference type="Proteomes" id="UP000784294"/>
    </source>
</evidence>
<dbReference type="EMBL" id="CAAALY010064179">
    <property type="protein sequence ID" value="VEL23819.1"/>
    <property type="molecule type" value="Genomic_DNA"/>
</dbReference>
<keyword evidence="1" id="KW-0482">Metalloprotease</keyword>
<dbReference type="PANTHER" id="PTHR10201">
    <property type="entry name" value="MATRIX METALLOPROTEINASE"/>
    <property type="match status" value="1"/>
</dbReference>
<dbReference type="InterPro" id="IPR036366">
    <property type="entry name" value="PGBDSf"/>
</dbReference>
<evidence type="ECO:0000256" key="1">
    <source>
        <dbReference type="ARBA" id="ARBA00023049"/>
    </source>
</evidence>
<dbReference type="GO" id="GO:0008237">
    <property type="term" value="F:metallopeptidase activity"/>
    <property type="evidence" value="ECO:0007669"/>
    <property type="project" value="UniProtKB-KW"/>
</dbReference>
<keyword evidence="3" id="KW-1185">Reference proteome</keyword>
<name>A0A3S5CNP0_9PLAT</name>